<evidence type="ECO:0000256" key="4">
    <source>
        <dbReference type="ARBA" id="ARBA00022597"/>
    </source>
</evidence>
<dbReference type="PANTHER" id="PTHR23535">
    <property type="entry name" value="SUGAR EFFLUX TRANSPORTER A-RELATED"/>
    <property type="match status" value="1"/>
</dbReference>
<dbReference type="SUPFAM" id="SSF103473">
    <property type="entry name" value="MFS general substrate transporter"/>
    <property type="match status" value="1"/>
</dbReference>
<dbReference type="GO" id="GO:0005886">
    <property type="term" value="C:plasma membrane"/>
    <property type="evidence" value="ECO:0007669"/>
    <property type="project" value="UniProtKB-SubCell"/>
</dbReference>
<feature type="transmembrane region" description="Helical" evidence="8">
    <location>
        <begin position="148"/>
        <end position="165"/>
    </location>
</feature>
<protein>
    <submittedName>
        <fullName evidence="9">MFS transporter</fullName>
    </submittedName>
</protein>
<feature type="transmembrane region" description="Helical" evidence="8">
    <location>
        <begin position="312"/>
        <end position="334"/>
    </location>
</feature>
<feature type="transmembrane region" description="Helical" evidence="8">
    <location>
        <begin position="346"/>
        <end position="369"/>
    </location>
</feature>
<feature type="transmembrane region" description="Helical" evidence="8">
    <location>
        <begin position="105"/>
        <end position="127"/>
    </location>
</feature>
<feature type="transmembrane region" description="Helical" evidence="8">
    <location>
        <begin position="171"/>
        <end position="190"/>
    </location>
</feature>
<accession>A0A5C5GAH9</accession>
<keyword evidence="6 8" id="KW-1133">Transmembrane helix</keyword>
<evidence type="ECO:0000256" key="1">
    <source>
        <dbReference type="ARBA" id="ARBA00004651"/>
    </source>
</evidence>
<dbReference type="RefSeq" id="WP_140196650.1">
    <property type="nucleotide sequence ID" value="NZ_CP065915.1"/>
</dbReference>
<keyword evidence="2" id="KW-0813">Transport</keyword>
<evidence type="ECO:0000256" key="2">
    <source>
        <dbReference type="ARBA" id="ARBA00022448"/>
    </source>
</evidence>
<feature type="transmembrane region" description="Helical" evidence="8">
    <location>
        <begin position="52"/>
        <end position="72"/>
    </location>
</feature>
<keyword evidence="7 8" id="KW-0472">Membrane</keyword>
<proteinExistence type="predicted"/>
<dbReference type="AlphaFoldDB" id="A0A5C5GAH9"/>
<dbReference type="InterPro" id="IPR036259">
    <property type="entry name" value="MFS_trans_sf"/>
</dbReference>
<feature type="transmembrane region" description="Helical" evidence="8">
    <location>
        <begin position="287"/>
        <end position="306"/>
    </location>
</feature>
<dbReference type="InterPro" id="IPR011701">
    <property type="entry name" value="MFS"/>
</dbReference>
<feature type="transmembrane region" description="Helical" evidence="8">
    <location>
        <begin position="259"/>
        <end position="280"/>
    </location>
</feature>
<dbReference type="Proteomes" id="UP000314011">
    <property type="component" value="Unassembled WGS sequence"/>
</dbReference>
<name>A0A5C5GAH9_9RHOB</name>
<feature type="transmembrane region" description="Helical" evidence="8">
    <location>
        <begin position="81"/>
        <end position="99"/>
    </location>
</feature>
<keyword evidence="3" id="KW-1003">Cell membrane</keyword>
<dbReference type="GO" id="GO:0022857">
    <property type="term" value="F:transmembrane transporter activity"/>
    <property type="evidence" value="ECO:0007669"/>
    <property type="project" value="InterPro"/>
</dbReference>
<evidence type="ECO:0000256" key="7">
    <source>
        <dbReference type="ARBA" id="ARBA00023136"/>
    </source>
</evidence>
<feature type="transmembrane region" description="Helical" evidence="8">
    <location>
        <begin position="222"/>
        <end position="247"/>
    </location>
</feature>
<reference evidence="9 10" key="1">
    <citation type="submission" date="2019-06" db="EMBL/GenBank/DDBJ databases">
        <title>Genome of new Rhodobacteraceae sp. SM1903.</title>
        <authorList>
            <person name="Ren X."/>
        </authorList>
    </citation>
    <scope>NUCLEOTIDE SEQUENCE [LARGE SCALE GENOMIC DNA]</scope>
    <source>
        <strain evidence="9 10">SM1903</strain>
    </source>
</reference>
<comment type="caution">
    <text evidence="9">The sequence shown here is derived from an EMBL/GenBank/DDBJ whole genome shotgun (WGS) entry which is preliminary data.</text>
</comment>
<dbReference type="EMBL" id="VFFF01000002">
    <property type="protein sequence ID" value="TNY31563.1"/>
    <property type="molecule type" value="Genomic_DNA"/>
</dbReference>
<keyword evidence="10" id="KW-1185">Reference proteome</keyword>
<evidence type="ECO:0000256" key="5">
    <source>
        <dbReference type="ARBA" id="ARBA00022692"/>
    </source>
</evidence>
<evidence type="ECO:0000256" key="8">
    <source>
        <dbReference type="SAM" id="Phobius"/>
    </source>
</evidence>
<dbReference type="OrthoDB" id="1491684at2"/>
<dbReference type="Pfam" id="PF07690">
    <property type="entry name" value="MFS_1"/>
    <property type="match status" value="1"/>
</dbReference>
<keyword evidence="5 8" id="KW-0812">Transmembrane</keyword>
<gene>
    <name evidence="9" type="ORF">FHY64_16290</name>
</gene>
<dbReference type="PANTHER" id="PTHR23535:SF2">
    <property type="entry name" value="SUGAR EFFLUX TRANSPORTER A-RELATED"/>
    <property type="match status" value="1"/>
</dbReference>
<evidence type="ECO:0000313" key="9">
    <source>
        <dbReference type="EMBL" id="TNY31563.1"/>
    </source>
</evidence>
<evidence type="ECO:0000256" key="6">
    <source>
        <dbReference type="ARBA" id="ARBA00022989"/>
    </source>
</evidence>
<feature type="transmembrane region" description="Helical" evidence="8">
    <location>
        <begin position="375"/>
        <end position="394"/>
    </location>
</feature>
<organism evidence="9 10">
    <name type="scientific">Pelagovum pacificum</name>
    <dbReference type="NCBI Taxonomy" id="2588711"/>
    <lineage>
        <taxon>Bacteria</taxon>
        <taxon>Pseudomonadati</taxon>
        <taxon>Pseudomonadota</taxon>
        <taxon>Alphaproteobacteria</taxon>
        <taxon>Rhodobacterales</taxon>
        <taxon>Paracoccaceae</taxon>
        <taxon>Pelagovum</taxon>
    </lineage>
</organism>
<evidence type="ECO:0000256" key="3">
    <source>
        <dbReference type="ARBA" id="ARBA00022475"/>
    </source>
</evidence>
<sequence>MLRPLVLIWRDPALRLAAIALILTGCNAASIAPYQSLLAIRLFGLSDSAYALVLTIASAASVIGAIGIGILADQTMARKKITIAATALGIVGQIIVLLFPSKASFIIAHAVILPVSSATFGQVFALARMASSSYLPEERDGIMAAIRALFALPFIVILPLWSVVFDAGAGLIWIYVELALVNVVLVALILHRWPADGSTMWVDQRSGLSLGKSLREIGHPSVLGRVLLSGAVGSGIAIYMVTLGLTFDEAPGRDIGDVAIFAGLLAGLEVPVMLSMGWLLRYLTRMQAILLGATVHAGFLLAFPVLLPTPAVWFLVVPAAIGAGILLSLPIAYVQDLMGTRAGAGGAMLAVQRVASESIAAALFAVATWVAGYSLAPVLGGITVVLAALALWWLDGRQTARKPGPA</sequence>
<comment type="subcellular location">
    <subcellularLocation>
        <location evidence="1">Cell membrane</location>
        <topology evidence="1">Multi-pass membrane protein</topology>
    </subcellularLocation>
</comment>
<dbReference type="PROSITE" id="PS51257">
    <property type="entry name" value="PROKAR_LIPOPROTEIN"/>
    <property type="match status" value="1"/>
</dbReference>
<keyword evidence="4" id="KW-0762">Sugar transport</keyword>
<evidence type="ECO:0000313" key="10">
    <source>
        <dbReference type="Proteomes" id="UP000314011"/>
    </source>
</evidence>
<dbReference type="Gene3D" id="1.20.1250.20">
    <property type="entry name" value="MFS general substrate transporter like domains"/>
    <property type="match status" value="1"/>
</dbReference>